<sequence>MNRDQALKLLHEHMENQNLRRHCYAVEAVMRALYRRLDGKDKSSSAKASEETWGIIGLLHDGDYEETKATPELHTLKMAEWLKKEGVTDKEILEAILSHNYSHTGQNPSTSLGASPPKNKLEWSLYCCDELTGMIVAVALVKPNKTLAEVTVDSVLHKWDQRSFAAGVKREQIEECDPRLGIPLREFIEIALNAMQNIHEDLGL</sequence>
<protein>
    <recommendedName>
        <fullName evidence="1">HD domain-containing protein</fullName>
    </recommendedName>
</protein>
<dbReference type="InterPro" id="IPR006674">
    <property type="entry name" value="HD_domain"/>
</dbReference>
<dbReference type="PANTHER" id="PTHR38659:SF1">
    <property type="entry name" value="METAL DEPENDENT PHOSPHOHYDROLASE"/>
    <property type="match status" value="1"/>
</dbReference>
<dbReference type="Gene3D" id="1.10.3210.10">
    <property type="entry name" value="Hypothetical protein af1432"/>
    <property type="match status" value="1"/>
</dbReference>
<proteinExistence type="predicted"/>
<evidence type="ECO:0000313" key="2">
    <source>
        <dbReference type="EMBL" id="KKQ92985.1"/>
    </source>
</evidence>
<reference evidence="2 3" key="1">
    <citation type="journal article" date="2015" name="Nature">
        <title>rRNA introns, odd ribosomes, and small enigmatic genomes across a large radiation of phyla.</title>
        <authorList>
            <person name="Brown C.T."/>
            <person name="Hug L.A."/>
            <person name="Thomas B.C."/>
            <person name="Sharon I."/>
            <person name="Castelle C.J."/>
            <person name="Singh A."/>
            <person name="Wilkins M.J."/>
            <person name="Williams K.H."/>
            <person name="Banfield J.F."/>
        </authorList>
    </citation>
    <scope>NUCLEOTIDE SEQUENCE [LARGE SCALE GENOMIC DNA]</scope>
</reference>
<organism evidence="2 3">
    <name type="scientific">Candidatus Woesebacteria bacterium GW2011_GWB1_39_10b</name>
    <dbReference type="NCBI Taxonomy" id="1618573"/>
    <lineage>
        <taxon>Bacteria</taxon>
        <taxon>Candidatus Woeseibacteriota</taxon>
    </lineage>
</organism>
<accession>A0A0G0LY90</accession>
<name>A0A0G0LY90_9BACT</name>
<dbReference type="PANTHER" id="PTHR38659">
    <property type="entry name" value="METAL-DEPENDENT PHOSPHOHYDROLASE"/>
    <property type="match status" value="1"/>
</dbReference>
<gene>
    <name evidence="2" type="ORF">UT19_C0022G0004</name>
</gene>
<dbReference type="Proteomes" id="UP000034932">
    <property type="component" value="Unassembled WGS sequence"/>
</dbReference>
<feature type="domain" description="HD" evidence="1">
    <location>
        <begin position="21"/>
        <end position="110"/>
    </location>
</feature>
<dbReference type="EMBL" id="LBVW01000022">
    <property type="protein sequence ID" value="KKQ92985.1"/>
    <property type="molecule type" value="Genomic_DNA"/>
</dbReference>
<dbReference type="STRING" id="1618573.UT19_C0022G0004"/>
<dbReference type="Pfam" id="PF01966">
    <property type="entry name" value="HD"/>
    <property type="match status" value="1"/>
</dbReference>
<dbReference type="AlphaFoldDB" id="A0A0G0LY90"/>
<evidence type="ECO:0000259" key="1">
    <source>
        <dbReference type="Pfam" id="PF01966"/>
    </source>
</evidence>
<dbReference type="PATRIC" id="fig|1618573.3.peg.984"/>
<evidence type="ECO:0000313" key="3">
    <source>
        <dbReference type="Proteomes" id="UP000034932"/>
    </source>
</evidence>
<dbReference type="SUPFAM" id="SSF109604">
    <property type="entry name" value="HD-domain/PDEase-like"/>
    <property type="match status" value="1"/>
</dbReference>
<comment type="caution">
    <text evidence="2">The sequence shown here is derived from an EMBL/GenBank/DDBJ whole genome shotgun (WGS) entry which is preliminary data.</text>
</comment>